<evidence type="ECO:0000256" key="1">
    <source>
        <dbReference type="SAM" id="MobiDB-lite"/>
    </source>
</evidence>
<dbReference type="Proteomes" id="UP000247233">
    <property type="component" value="Unassembled WGS sequence"/>
</dbReference>
<feature type="compositionally biased region" description="Basic and acidic residues" evidence="1">
    <location>
        <begin position="75"/>
        <end position="90"/>
    </location>
</feature>
<accession>A0A317V6I4</accession>
<gene>
    <name evidence="2" type="ORF">BO70DRAFT_151964</name>
</gene>
<dbReference type="EMBL" id="MSFL01000035">
    <property type="protein sequence ID" value="PWY68658.1"/>
    <property type="molecule type" value="Genomic_DNA"/>
</dbReference>
<evidence type="ECO:0000313" key="2">
    <source>
        <dbReference type="EMBL" id="PWY68658.1"/>
    </source>
</evidence>
<sequence>MLTVQSVCNTNSIKIPWAEVATTMGHNVSEGAIVQHLAKLRSRRVAANKAVPPPLRRGGVGAVCKSSQESAADVSESKSTRSKSLKKDTGDETSSAFPYVDSSSDEDWVAGGASKAQKKSVNRKTAGARSGKSTLKCESSDSSAESSPEGSGELLLPGATFFNYPNDERQCMTQSPESTAEPKSLTVVLKYRRSAPDANEIKNVVSDPLFATHPIEAPNNMSFPPYQQSVNTGFLPVDPSMGFMDMLTDNSNVGYLAASDASMGLPPDGCGVAPNDMWQAGPDPAYPSASYGVYPDGADMNFTDGSLDFSNDMFSHLADFEPESHQLMPHDYVPMDETMGTFDDI</sequence>
<feature type="region of interest" description="Disordered" evidence="1">
    <location>
        <begin position="48"/>
        <end position="154"/>
    </location>
</feature>
<name>A0A317V6I4_9EURO</name>
<keyword evidence="3" id="KW-1185">Reference proteome</keyword>
<dbReference type="GeneID" id="37060456"/>
<feature type="compositionally biased region" description="Low complexity" evidence="1">
    <location>
        <begin position="140"/>
        <end position="154"/>
    </location>
</feature>
<reference evidence="2 3" key="1">
    <citation type="submission" date="2016-12" db="EMBL/GenBank/DDBJ databases">
        <title>The genomes of Aspergillus section Nigri reveals drivers in fungal speciation.</title>
        <authorList>
            <consortium name="DOE Joint Genome Institute"/>
            <person name="Vesth T.C."/>
            <person name="Nybo J."/>
            <person name="Theobald S."/>
            <person name="Brandl J."/>
            <person name="Frisvad J.C."/>
            <person name="Nielsen K.F."/>
            <person name="Lyhne E.K."/>
            <person name="Kogle M.E."/>
            <person name="Kuo A."/>
            <person name="Riley R."/>
            <person name="Clum A."/>
            <person name="Nolan M."/>
            <person name="Lipzen A."/>
            <person name="Salamov A."/>
            <person name="Henrissat B."/>
            <person name="Wiebenga A."/>
            <person name="De Vries R.P."/>
            <person name="Grigoriev I.V."/>
            <person name="Mortensen U.H."/>
            <person name="Andersen M.R."/>
            <person name="Baker S.E."/>
        </authorList>
    </citation>
    <scope>NUCLEOTIDE SEQUENCE [LARGE SCALE GENOMIC DNA]</scope>
    <source>
        <strain evidence="2 3">CBS 117.55</strain>
    </source>
</reference>
<dbReference type="RefSeq" id="XP_025395368.1">
    <property type="nucleotide sequence ID" value="XM_025538219.1"/>
</dbReference>
<dbReference type="VEuPathDB" id="FungiDB:BO70DRAFT_151964"/>
<dbReference type="STRING" id="1448321.A0A317V6I4"/>
<dbReference type="OrthoDB" id="3903267at2759"/>
<organism evidence="2 3">
    <name type="scientific">Aspergillus heteromorphus CBS 117.55</name>
    <dbReference type="NCBI Taxonomy" id="1448321"/>
    <lineage>
        <taxon>Eukaryota</taxon>
        <taxon>Fungi</taxon>
        <taxon>Dikarya</taxon>
        <taxon>Ascomycota</taxon>
        <taxon>Pezizomycotina</taxon>
        <taxon>Eurotiomycetes</taxon>
        <taxon>Eurotiomycetidae</taxon>
        <taxon>Eurotiales</taxon>
        <taxon>Aspergillaceae</taxon>
        <taxon>Aspergillus</taxon>
        <taxon>Aspergillus subgen. Circumdati</taxon>
    </lineage>
</organism>
<evidence type="ECO:0000313" key="3">
    <source>
        <dbReference type="Proteomes" id="UP000247233"/>
    </source>
</evidence>
<protein>
    <submittedName>
        <fullName evidence="2">Uncharacterized protein</fullName>
    </submittedName>
</protein>
<comment type="caution">
    <text evidence="2">The sequence shown here is derived from an EMBL/GenBank/DDBJ whole genome shotgun (WGS) entry which is preliminary data.</text>
</comment>
<proteinExistence type="predicted"/>
<dbReference type="AlphaFoldDB" id="A0A317V6I4"/>